<feature type="transmembrane region" description="Helical" evidence="1">
    <location>
        <begin position="255"/>
        <end position="271"/>
    </location>
</feature>
<feature type="transmembrane region" description="Helical" evidence="1">
    <location>
        <begin position="134"/>
        <end position="153"/>
    </location>
</feature>
<accession>C5A679</accession>
<name>C5A679_THEGJ</name>
<dbReference type="HOGENOM" id="CLU_073775_0_0_2"/>
<evidence type="ECO:0008006" key="4">
    <source>
        <dbReference type="Google" id="ProtNLM"/>
    </source>
</evidence>
<dbReference type="PaxDb" id="593117-TGAM_1239"/>
<protein>
    <recommendedName>
        <fullName evidence="4">DUF3887 domain-containing protein</fullName>
    </recommendedName>
</protein>
<keyword evidence="1" id="KW-0472">Membrane</keyword>
<proteinExistence type="predicted"/>
<dbReference type="KEGG" id="tga:TGAM_1239"/>
<keyword evidence="1" id="KW-1133">Transmembrane helix</keyword>
<reference evidence="2 3" key="1">
    <citation type="journal article" date="2007" name="Genome Biol.">
        <title>Genome analysis and genome-wide proteomics of Thermococcus gammatolerans, the most radioresistant organism known amongst the Archaea.</title>
        <authorList>
            <person name="Zivanovic Y."/>
            <person name="Armengaud J."/>
            <person name="Lagorce A."/>
            <person name="Leplat C."/>
            <person name="Guerin P."/>
            <person name="Dutertre M."/>
            <person name="Anthouard V."/>
            <person name="Forterre P."/>
            <person name="Wincker P."/>
            <person name="Confalonieri F."/>
        </authorList>
    </citation>
    <scope>NUCLEOTIDE SEQUENCE [LARGE SCALE GENOMIC DNA]</scope>
    <source>
        <strain evidence="3">DSM 15229 / JCM 11827 / EJ3</strain>
    </source>
</reference>
<dbReference type="PATRIC" id="fig|593117.10.peg.1238"/>
<feature type="transmembrane region" description="Helical" evidence="1">
    <location>
        <begin position="193"/>
        <end position="211"/>
    </location>
</feature>
<evidence type="ECO:0000313" key="3">
    <source>
        <dbReference type="Proteomes" id="UP000001488"/>
    </source>
</evidence>
<dbReference type="OrthoDB" id="101967at2157"/>
<dbReference type="AlphaFoldDB" id="C5A679"/>
<sequence>MKMRRSIVALFFTVMLLSGVPVLADEFTEEGNAFMEDFIKAMNTGNYSLIEPHLSERLRNELGEREFAQLRGFTMENYGRLLSFSFVNESREGDMVKLEYEVKAEKGAFPIALTYENGELVGIGLGVRAKPNPAGMVAMILGTLLVLGAFYFIQKPVTPDLVLGAGIALGLSVLIPFYGIISLVVAYSTLSRALFTAFTTALTVEAVKFYFARNRDGLSIGLGLGLGQYVLLSIGTFVATNFIMQLPVSFTGATYWAFLFALTFTAFHALSAETYSKLRDGRLLLLLAFIEGLALAMESLSRLGPSLLLVLLGIAVGLRLGGVIDGIAGREAR</sequence>
<dbReference type="Proteomes" id="UP000001488">
    <property type="component" value="Chromosome"/>
</dbReference>
<dbReference type="eggNOG" id="arCOG06529">
    <property type="taxonomic scope" value="Archaea"/>
</dbReference>
<keyword evidence="3" id="KW-1185">Reference proteome</keyword>
<feature type="transmembrane region" description="Helical" evidence="1">
    <location>
        <begin position="307"/>
        <end position="328"/>
    </location>
</feature>
<organism evidence="2 3">
    <name type="scientific">Thermococcus gammatolerans (strain DSM 15229 / JCM 11827 / EJ3)</name>
    <dbReference type="NCBI Taxonomy" id="593117"/>
    <lineage>
        <taxon>Archaea</taxon>
        <taxon>Methanobacteriati</taxon>
        <taxon>Methanobacteriota</taxon>
        <taxon>Thermococci</taxon>
        <taxon>Thermococcales</taxon>
        <taxon>Thermococcaceae</taxon>
        <taxon>Thermococcus</taxon>
    </lineage>
</organism>
<feature type="transmembrane region" description="Helical" evidence="1">
    <location>
        <begin position="283"/>
        <end position="301"/>
    </location>
</feature>
<evidence type="ECO:0000256" key="1">
    <source>
        <dbReference type="SAM" id="Phobius"/>
    </source>
</evidence>
<feature type="transmembrane region" description="Helical" evidence="1">
    <location>
        <begin position="165"/>
        <end position="187"/>
    </location>
</feature>
<feature type="transmembrane region" description="Helical" evidence="1">
    <location>
        <begin position="218"/>
        <end position="243"/>
    </location>
</feature>
<dbReference type="STRING" id="593117.TGAM_1239"/>
<dbReference type="EMBL" id="CP001398">
    <property type="protein sequence ID" value="ACS33741.1"/>
    <property type="molecule type" value="Genomic_DNA"/>
</dbReference>
<evidence type="ECO:0000313" key="2">
    <source>
        <dbReference type="EMBL" id="ACS33741.1"/>
    </source>
</evidence>
<keyword evidence="1" id="KW-0812">Transmembrane</keyword>
<gene>
    <name evidence="2" type="ordered locus">TGAM_1239</name>
</gene>